<evidence type="ECO:0000259" key="2">
    <source>
        <dbReference type="PROSITE" id="PS50110"/>
    </source>
</evidence>
<reference evidence="4" key="1">
    <citation type="journal article" date="2019" name="Int. J. Syst. Evol. Microbiol.">
        <title>The Global Catalogue of Microorganisms (GCM) 10K type strain sequencing project: providing services to taxonomists for standard genome sequencing and annotation.</title>
        <authorList>
            <consortium name="The Broad Institute Genomics Platform"/>
            <consortium name="The Broad Institute Genome Sequencing Center for Infectious Disease"/>
            <person name="Wu L."/>
            <person name="Ma J."/>
        </authorList>
    </citation>
    <scope>NUCLEOTIDE SEQUENCE [LARGE SCALE GENOMIC DNA]</scope>
    <source>
        <strain evidence="4">JCM 18015</strain>
    </source>
</reference>
<dbReference type="InterPro" id="IPR052048">
    <property type="entry name" value="ST_Response_Regulator"/>
</dbReference>
<dbReference type="InterPro" id="IPR011006">
    <property type="entry name" value="CheY-like_superfamily"/>
</dbReference>
<protein>
    <recommendedName>
        <fullName evidence="2">Response regulatory domain-containing protein</fullName>
    </recommendedName>
</protein>
<dbReference type="InterPro" id="IPR001789">
    <property type="entry name" value="Sig_transdc_resp-reg_receiver"/>
</dbReference>
<evidence type="ECO:0000313" key="3">
    <source>
        <dbReference type="EMBL" id="GAA5064173.1"/>
    </source>
</evidence>
<gene>
    <name evidence="3" type="ORF">GCM10023209_00420</name>
</gene>
<name>A0ABP9KVZ3_9RHOB</name>
<organism evidence="3 4">
    <name type="scientific">[Roseibacterium] beibuensis</name>
    <dbReference type="NCBI Taxonomy" id="1193142"/>
    <lineage>
        <taxon>Bacteria</taxon>
        <taxon>Pseudomonadati</taxon>
        <taxon>Pseudomonadota</taxon>
        <taxon>Alphaproteobacteria</taxon>
        <taxon>Rhodobacterales</taxon>
        <taxon>Roseobacteraceae</taxon>
        <taxon>Roseicyclus</taxon>
    </lineage>
</organism>
<evidence type="ECO:0000313" key="4">
    <source>
        <dbReference type="Proteomes" id="UP001499910"/>
    </source>
</evidence>
<keyword evidence="4" id="KW-1185">Reference proteome</keyword>
<dbReference type="Gene3D" id="3.40.50.2300">
    <property type="match status" value="1"/>
</dbReference>
<comment type="caution">
    <text evidence="3">The sequence shown here is derived from an EMBL/GenBank/DDBJ whole genome shotgun (WGS) entry which is preliminary data.</text>
</comment>
<dbReference type="PANTHER" id="PTHR43228">
    <property type="entry name" value="TWO-COMPONENT RESPONSE REGULATOR"/>
    <property type="match status" value="1"/>
</dbReference>
<dbReference type="SMART" id="SM00448">
    <property type="entry name" value="REC"/>
    <property type="match status" value="1"/>
</dbReference>
<dbReference type="Proteomes" id="UP001499910">
    <property type="component" value="Unassembled WGS sequence"/>
</dbReference>
<keyword evidence="1" id="KW-0597">Phosphoprotein</keyword>
<dbReference type="Pfam" id="PF00072">
    <property type="entry name" value="Response_reg"/>
    <property type="match status" value="1"/>
</dbReference>
<evidence type="ECO:0000256" key="1">
    <source>
        <dbReference type="PROSITE-ProRule" id="PRU00169"/>
    </source>
</evidence>
<dbReference type="RefSeq" id="WP_259547353.1">
    <property type="nucleotide sequence ID" value="NZ_BAABHW010000001.1"/>
</dbReference>
<proteinExistence type="predicted"/>
<dbReference type="EMBL" id="BAABHW010000001">
    <property type="protein sequence ID" value="GAA5064173.1"/>
    <property type="molecule type" value="Genomic_DNA"/>
</dbReference>
<feature type="domain" description="Response regulatory" evidence="2">
    <location>
        <begin position="4"/>
        <end position="123"/>
    </location>
</feature>
<dbReference type="PROSITE" id="PS50110">
    <property type="entry name" value="RESPONSE_REGULATORY"/>
    <property type="match status" value="1"/>
</dbReference>
<feature type="modified residue" description="4-aspartylphosphate" evidence="1">
    <location>
        <position position="56"/>
    </location>
</feature>
<dbReference type="SUPFAM" id="SSF52172">
    <property type="entry name" value="CheY-like"/>
    <property type="match status" value="1"/>
</dbReference>
<sequence length="331" mass="36162">MDMEILAVDDELLFCELLSAALREIGYTNAKYTTSAKQALEFLSVPGNNFDCFLVDIQMAPMNGIELVRRIRAIERFRYTPIIMITANAEKASIDNAFLAGANDYITKPLKPVELQARLSMAQSLAEARRQTQLLNQSVVDADAGQSVSFAFDKPYLIDEPDCLTSVMAIENYLLKLGNIRLKSSAAVGFRVANARALLDELGGLDFSDIMADTATVISSALGRTPHLLAYTGSGLFVAVTNAKTADEWENVRWEIADMISQLDPVYEGAGLRLPDVVMGKPATVRLLSLEKPTKMITRAIASARKANFSDSNKLEQSVHGSVRKYAGVIG</sequence>
<dbReference type="PANTHER" id="PTHR43228:SF1">
    <property type="entry name" value="TWO-COMPONENT RESPONSE REGULATOR ARR22"/>
    <property type="match status" value="1"/>
</dbReference>
<accession>A0ABP9KVZ3</accession>